<feature type="region of interest" description="Disordered" evidence="1">
    <location>
        <begin position="1"/>
        <end position="71"/>
    </location>
</feature>
<protein>
    <submittedName>
        <fullName evidence="2">Uncharacterized protein</fullName>
    </submittedName>
</protein>
<dbReference type="AlphaFoldDB" id="A0A919R6B3"/>
<feature type="compositionally biased region" description="Low complexity" evidence="1">
    <location>
        <begin position="44"/>
        <end position="54"/>
    </location>
</feature>
<evidence type="ECO:0000256" key="1">
    <source>
        <dbReference type="SAM" id="MobiDB-lite"/>
    </source>
</evidence>
<name>A0A919R6B3_9ACTN</name>
<feature type="compositionally biased region" description="Basic and acidic residues" evidence="1">
    <location>
        <begin position="1"/>
        <end position="12"/>
    </location>
</feature>
<keyword evidence="3" id="KW-1185">Reference proteome</keyword>
<reference evidence="2" key="1">
    <citation type="submission" date="2021-01" db="EMBL/GenBank/DDBJ databases">
        <title>Whole genome shotgun sequence of Sphaerisporangium rufum NBRC 109079.</title>
        <authorList>
            <person name="Komaki H."/>
            <person name="Tamura T."/>
        </authorList>
    </citation>
    <scope>NUCLEOTIDE SEQUENCE</scope>
    <source>
        <strain evidence="2">NBRC 109079</strain>
    </source>
</reference>
<sequence>MPDDRPPGERRAGGGGLTRPSHGRFRPPATQPAHPVNSISDQTAARPRFARAPRIPGKGARPARACLAGET</sequence>
<proteinExistence type="predicted"/>
<gene>
    <name evidence="2" type="ORF">Sru01_29870</name>
</gene>
<organism evidence="2 3">
    <name type="scientific">Sphaerisporangium rufum</name>
    <dbReference type="NCBI Taxonomy" id="1381558"/>
    <lineage>
        <taxon>Bacteria</taxon>
        <taxon>Bacillati</taxon>
        <taxon>Actinomycetota</taxon>
        <taxon>Actinomycetes</taxon>
        <taxon>Streptosporangiales</taxon>
        <taxon>Streptosporangiaceae</taxon>
        <taxon>Sphaerisporangium</taxon>
    </lineage>
</organism>
<accession>A0A919R6B3</accession>
<dbReference type="EMBL" id="BOOU01000044">
    <property type="protein sequence ID" value="GII78005.1"/>
    <property type="molecule type" value="Genomic_DNA"/>
</dbReference>
<dbReference type="Proteomes" id="UP000655287">
    <property type="component" value="Unassembled WGS sequence"/>
</dbReference>
<evidence type="ECO:0000313" key="2">
    <source>
        <dbReference type="EMBL" id="GII78005.1"/>
    </source>
</evidence>
<evidence type="ECO:0000313" key="3">
    <source>
        <dbReference type="Proteomes" id="UP000655287"/>
    </source>
</evidence>
<comment type="caution">
    <text evidence="2">The sequence shown here is derived from an EMBL/GenBank/DDBJ whole genome shotgun (WGS) entry which is preliminary data.</text>
</comment>